<dbReference type="GO" id="GO:0005886">
    <property type="term" value="C:plasma membrane"/>
    <property type="evidence" value="ECO:0007669"/>
    <property type="project" value="UniProtKB-SubCell"/>
</dbReference>
<evidence type="ECO:0000256" key="2">
    <source>
        <dbReference type="ARBA" id="ARBA00022475"/>
    </source>
</evidence>
<dbReference type="PANTHER" id="PTHR30572">
    <property type="entry name" value="MEMBRANE COMPONENT OF TRANSPORTER-RELATED"/>
    <property type="match status" value="1"/>
</dbReference>
<evidence type="ECO:0000313" key="10">
    <source>
        <dbReference type="EMBL" id="RLP77781.1"/>
    </source>
</evidence>
<keyword evidence="11" id="KW-1185">Reference proteome</keyword>
<keyword evidence="3 7" id="KW-0812">Transmembrane</keyword>
<gene>
    <name evidence="10" type="ORF">D9V32_00135</name>
</gene>
<dbReference type="InterPro" id="IPR003838">
    <property type="entry name" value="ABC3_permease_C"/>
</dbReference>
<reference evidence="10 11" key="1">
    <citation type="submission" date="2018-10" db="EMBL/GenBank/DDBJ databases">
        <authorList>
            <person name="Li J."/>
        </authorList>
    </citation>
    <scope>NUCLEOTIDE SEQUENCE [LARGE SCALE GENOMIC DNA]</scope>
    <source>
        <strain evidence="10 11">IF 016277</strain>
    </source>
</reference>
<dbReference type="Pfam" id="PF02687">
    <property type="entry name" value="FtsX"/>
    <property type="match status" value="1"/>
</dbReference>
<comment type="caution">
    <text evidence="10">The sequence shown here is derived from an EMBL/GenBank/DDBJ whole genome shotgun (WGS) entry which is preliminary data.</text>
</comment>
<keyword evidence="4 7" id="KW-1133">Transmembrane helix</keyword>
<evidence type="ECO:0000256" key="7">
    <source>
        <dbReference type="SAM" id="Phobius"/>
    </source>
</evidence>
<dbReference type="AlphaFoldDB" id="A0A3L7ADQ8"/>
<accession>A0A3L7ADQ8</accession>
<dbReference type="GO" id="GO:0022857">
    <property type="term" value="F:transmembrane transporter activity"/>
    <property type="evidence" value="ECO:0007669"/>
    <property type="project" value="TreeGrafter"/>
</dbReference>
<evidence type="ECO:0000259" key="8">
    <source>
        <dbReference type="Pfam" id="PF02687"/>
    </source>
</evidence>
<feature type="domain" description="MacB-like periplasmic core" evidence="9">
    <location>
        <begin position="27"/>
        <end position="216"/>
    </location>
</feature>
<dbReference type="Proteomes" id="UP000272503">
    <property type="component" value="Unassembled WGS sequence"/>
</dbReference>
<keyword evidence="2" id="KW-1003">Cell membrane</keyword>
<feature type="transmembrane region" description="Helical" evidence="7">
    <location>
        <begin position="26"/>
        <end position="47"/>
    </location>
</feature>
<dbReference type="PANTHER" id="PTHR30572:SF4">
    <property type="entry name" value="ABC TRANSPORTER PERMEASE YTRF"/>
    <property type="match status" value="1"/>
</dbReference>
<dbReference type="Pfam" id="PF12704">
    <property type="entry name" value="MacB_PCD"/>
    <property type="match status" value="1"/>
</dbReference>
<sequence length="413" mass="43671">MNRFFAGVVGAFADAAQEVRVHRGRVLLSLVGVAAAVTALTVSMAFADMTERTLVEQMERYNGRPTTITMTASPNGNPHVDQLQRIDDAWMALISRSDITYATREAGASAQMRFSTGASNVRLTVVDQAYGVLRNIRMLEGNWFVPGDSERLAPAIVINRAMHDRLGNPDIATHPTIVSPGLGNTRLVVVGVYDGPTWEGQEPEAMILTTSFRATAPDALILNTAGGTAYQTWVPPEIGADLTKRTEQSMRSALGTDFSVSVSNNVQTDMGFGQDPTAIFRALSLGIGSIILLLGALGLVNIAIVSVRQRVREIGVRRSFGASTGRVFFSVMMESVVATLVAGFVGVMIAILVMRIPAVYGLVTGGVEGGGVPAFPVGAAIIGMVAATIVGALAGLIPAIIATRVKVIDAIRF</sequence>
<evidence type="ECO:0000259" key="9">
    <source>
        <dbReference type="Pfam" id="PF12704"/>
    </source>
</evidence>
<proteinExistence type="inferred from homology"/>
<name>A0A3L7ADQ8_9MICO</name>
<dbReference type="EMBL" id="RCUX01000001">
    <property type="protein sequence ID" value="RLP77781.1"/>
    <property type="molecule type" value="Genomic_DNA"/>
</dbReference>
<dbReference type="InterPro" id="IPR025857">
    <property type="entry name" value="MacB_PCD"/>
</dbReference>
<comment type="subcellular location">
    <subcellularLocation>
        <location evidence="1">Cell membrane</location>
        <topology evidence="1">Multi-pass membrane protein</topology>
    </subcellularLocation>
</comment>
<feature type="transmembrane region" description="Helical" evidence="7">
    <location>
        <begin position="374"/>
        <end position="402"/>
    </location>
</feature>
<evidence type="ECO:0000313" key="11">
    <source>
        <dbReference type="Proteomes" id="UP000272503"/>
    </source>
</evidence>
<feature type="domain" description="ABC3 transporter permease C-terminal" evidence="8">
    <location>
        <begin position="287"/>
        <end position="404"/>
    </location>
</feature>
<keyword evidence="5 7" id="KW-0472">Membrane</keyword>
<dbReference type="InterPro" id="IPR050250">
    <property type="entry name" value="Macrolide_Exporter_MacB"/>
</dbReference>
<organism evidence="10 11">
    <name type="scientific">Mycetocola tolaasinivorans</name>
    <dbReference type="NCBI Taxonomy" id="76635"/>
    <lineage>
        <taxon>Bacteria</taxon>
        <taxon>Bacillati</taxon>
        <taxon>Actinomycetota</taxon>
        <taxon>Actinomycetes</taxon>
        <taxon>Micrococcales</taxon>
        <taxon>Microbacteriaceae</taxon>
        <taxon>Mycetocola</taxon>
    </lineage>
</organism>
<evidence type="ECO:0000256" key="5">
    <source>
        <dbReference type="ARBA" id="ARBA00023136"/>
    </source>
</evidence>
<feature type="transmembrane region" description="Helical" evidence="7">
    <location>
        <begin position="282"/>
        <end position="307"/>
    </location>
</feature>
<protein>
    <submittedName>
        <fullName evidence="10">ABC transporter permease</fullName>
    </submittedName>
</protein>
<dbReference type="RefSeq" id="WP_121646876.1">
    <property type="nucleotide sequence ID" value="NZ_RCUX01000001.1"/>
</dbReference>
<evidence type="ECO:0000256" key="6">
    <source>
        <dbReference type="ARBA" id="ARBA00038076"/>
    </source>
</evidence>
<dbReference type="OrthoDB" id="3510103at2"/>
<evidence type="ECO:0000256" key="4">
    <source>
        <dbReference type="ARBA" id="ARBA00022989"/>
    </source>
</evidence>
<comment type="similarity">
    <text evidence="6">Belongs to the ABC-4 integral membrane protein family.</text>
</comment>
<evidence type="ECO:0000256" key="3">
    <source>
        <dbReference type="ARBA" id="ARBA00022692"/>
    </source>
</evidence>
<feature type="transmembrane region" description="Helical" evidence="7">
    <location>
        <begin position="327"/>
        <end position="354"/>
    </location>
</feature>
<evidence type="ECO:0000256" key="1">
    <source>
        <dbReference type="ARBA" id="ARBA00004651"/>
    </source>
</evidence>